<keyword evidence="1" id="KW-0812">Transmembrane</keyword>
<accession>A0AAD8ECU3</accession>
<feature type="domain" description="SAYSvFN" evidence="2">
    <location>
        <begin position="85"/>
        <end position="153"/>
    </location>
</feature>
<gene>
    <name evidence="3" type="ORF">L9F63_020558</name>
</gene>
<organism evidence="3 4">
    <name type="scientific">Diploptera punctata</name>
    <name type="common">Pacific beetle cockroach</name>
    <dbReference type="NCBI Taxonomy" id="6984"/>
    <lineage>
        <taxon>Eukaryota</taxon>
        <taxon>Metazoa</taxon>
        <taxon>Ecdysozoa</taxon>
        <taxon>Arthropoda</taxon>
        <taxon>Hexapoda</taxon>
        <taxon>Insecta</taxon>
        <taxon>Pterygota</taxon>
        <taxon>Neoptera</taxon>
        <taxon>Polyneoptera</taxon>
        <taxon>Dictyoptera</taxon>
        <taxon>Blattodea</taxon>
        <taxon>Blaberoidea</taxon>
        <taxon>Blaberidae</taxon>
        <taxon>Diplopterinae</taxon>
        <taxon>Diploptera</taxon>
    </lineage>
</organism>
<proteinExistence type="predicted"/>
<dbReference type="EMBL" id="JASPKZ010007303">
    <property type="protein sequence ID" value="KAJ9585102.1"/>
    <property type="molecule type" value="Genomic_DNA"/>
</dbReference>
<sequence length="161" mass="18575">MDVKLAEYRARKRKEETKQLIYNMIFNSRLEEETNNVSHHAINQEDEDKLISSADDDSAPSYINDPELTTTKFNWLTIANYILYSLLWATLYAIAIQMEFGAVFLIVSILYGIWSNTRTRPKQEGEVSAYSVFNPNCEAIHGTLNAEQFEREIRYGAVSVH</sequence>
<reference evidence="3" key="2">
    <citation type="submission" date="2023-05" db="EMBL/GenBank/DDBJ databases">
        <authorList>
            <person name="Fouks B."/>
        </authorList>
    </citation>
    <scope>NUCLEOTIDE SEQUENCE</scope>
    <source>
        <strain evidence="3">Stay&amp;Tobe</strain>
        <tissue evidence="3">Testes</tissue>
    </source>
</reference>
<dbReference type="PANTHER" id="PTHR13527">
    <property type="entry name" value="SAYSVFN DOMAIN-CONTAINING PROTEIN 1"/>
    <property type="match status" value="1"/>
</dbReference>
<evidence type="ECO:0000313" key="4">
    <source>
        <dbReference type="Proteomes" id="UP001233999"/>
    </source>
</evidence>
<feature type="transmembrane region" description="Helical" evidence="1">
    <location>
        <begin position="81"/>
        <end position="114"/>
    </location>
</feature>
<dbReference type="PANTHER" id="PTHR13527:SF0">
    <property type="entry name" value="SAYSVFN DOMAIN-CONTAINING PROTEIN 1"/>
    <property type="match status" value="1"/>
</dbReference>
<dbReference type="Pfam" id="PF10260">
    <property type="entry name" value="SAYSvFN"/>
    <property type="match status" value="1"/>
</dbReference>
<comment type="caution">
    <text evidence="3">The sequence shown here is derived from an EMBL/GenBank/DDBJ whole genome shotgun (WGS) entry which is preliminary data.</text>
</comment>
<evidence type="ECO:0000259" key="2">
    <source>
        <dbReference type="Pfam" id="PF10260"/>
    </source>
</evidence>
<reference evidence="3" key="1">
    <citation type="journal article" date="2023" name="IScience">
        <title>Live-bearing cockroach genome reveals convergent evolutionary mechanisms linked to viviparity in insects and beyond.</title>
        <authorList>
            <person name="Fouks B."/>
            <person name="Harrison M.C."/>
            <person name="Mikhailova A.A."/>
            <person name="Marchal E."/>
            <person name="English S."/>
            <person name="Carruthers M."/>
            <person name="Jennings E.C."/>
            <person name="Chiamaka E.L."/>
            <person name="Frigard R.A."/>
            <person name="Pippel M."/>
            <person name="Attardo G.M."/>
            <person name="Benoit J.B."/>
            <person name="Bornberg-Bauer E."/>
            <person name="Tobe S.S."/>
        </authorList>
    </citation>
    <scope>NUCLEOTIDE SEQUENCE</scope>
    <source>
        <strain evidence="3">Stay&amp;Tobe</strain>
    </source>
</reference>
<keyword evidence="1" id="KW-1133">Transmembrane helix</keyword>
<evidence type="ECO:0000256" key="1">
    <source>
        <dbReference type="SAM" id="Phobius"/>
    </source>
</evidence>
<dbReference type="InterPro" id="IPR039159">
    <property type="entry name" value="SAYSD1"/>
</dbReference>
<name>A0AAD8ECU3_DIPPU</name>
<dbReference type="InterPro" id="IPR019387">
    <property type="entry name" value="SAYSvFN_dom"/>
</dbReference>
<evidence type="ECO:0000313" key="3">
    <source>
        <dbReference type="EMBL" id="KAJ9585102.1"/>
    </source>
</evidence>
<keyword evidence="4" id="KW-1185">Reference proteome</keyword>
<keyword evidence="1" id="KW-0472">Membrane</keyword>
<protein>
    <recommendedName>
        <fullName evidence="2">SAYSvFN domain-containing protein</fullName>
    </recommendedName>
</protein>
<dbReference type="AlphaFoldDB" id="A0AAD8ECU3"/>
<dbReference type="Proteomes" id="UP001233999">
    <property type="component" value="Unassembled WGS sequence"/>
</dbReference>